<evidence type="ECO:0000313" key="1">
    <source>
        <dbReference type="EMBL" id="KAF4667299.1"/>
    </source>
</evidence>
<reference evidence="1 2" key="1">
    <citation type="submission" date="2020-04" db="EMBL/GenBank/DDBJ databases">
        <title>Perkinsus olseni comparative genomics.</title>
        <authorList>
            <person name="Bogema D.R."/>
        </authorList>
    </citation>
    <scope>NUCLEOTIDE SEQUENCE [LARGE SCALE GENOMIC DNA]</scope>
    <source>
        <strain evidence="1">ATCC PRA-179</strain>
    </source>
</reference>
<dbReference type="Proteomes" id="UP000570595">
    <property type="component" value="Unassembled WGS sequence"/>
</dbReference>
<comment type="caution">
    <text evidence="1">The sequence shown here is derived from an EMBL/GenBank/DDBJ whole genome shotgun (WGS) entry which is preliminary data.</text>
</comment>
<proteinExistence type="predicted"/>
<gene>
    <name evidence="1" type="ORF">FOZ61_008450</name>
</gene>
<evidence type="ECO:0000313" key="2">
    <source>
        <dbReference type="Proteomes" id="UP000570595"/>
    </source>
</evidence>
<dbReference type="AlphaFoldDB" id="A0A7J6M716"/>
<protein>
    <submittedName>
        <fullName evidence="1">Uncharacterized protein</fullName>
    </submittedName>
</protein>
<accession>A0A7J6M716</accession>
<name>A0A7J6M716_PEROL</name>
<organism evidence="1 2">
    <name type="scientific">Perkinsus olseni</name>
    <name type="common">Perkinsus atlanticus</name>
    <dbReference type="NCBI Taxonomy" id="32597"/>
    <lineage>
        <taxon>Eukaryota</taxon>
        <taxon>Sar</taxon>
        <taxon>Alveolata</taxon>
        <taxon>Perkinsozoa</taxon>
        <taxon>Perkinsea</taxon>
        <taxon>Perkinsida</taxon>
        <taxon>Perkinsidae</taxon>
        <taxon>Perkinsus</taxon>
    </lineage>
</organism>
<dbReference type="EMBL" id="JABAHT010000056">
    <property type="protein sequence ID" value="KAF4667299.1"/>
    <property type="molecule type" value="Genomic_DNA"/>
</dbReference>
<sequence>MLNMIIGRIDETMFATTQDRQFISVIRTMGISWIVKVGRIGPASAEGWNAGLRSDLVDSYKQCAEKAAASRKDH</sequence>